<comment type="subcellular location">
    <subcellularLocation>
        <location evidence="2">Cytoplasm</location>
    </subcellularLocation>
    <subcellularLocation>
        <location evidence="1">Nucleus</location>
    </subcellularLocation>
</comment>
<evidence type="ECO:0000256" key="4">
    <source>
        <dbReference type="ARBA" id="ARBA00022490"/>
    </source>
</evidence>
<dbReference type="InterPro" id="IPR024783">
    <property type="entry name" value="TORC_N"/>
</dbReference>
<reference evidence="14" key="1">
    <citation type="submission" date="2017-01" db="EMBL/GenBank/DDBJ databases">
        <title>Comparative genomics of anhydrobiosis in the tardigrade Hypsibius dujardini.</title>
        <authorList>
            <person name="Yoshida Y."/>
            <person name="Koutsovoulos G."/>
            <person name="Laetsch D."/>
            <person name="Stevens L."/>
            <person name="Kumar S."/>
            <person name="Horikawa D."/>
            <person name="Ishino K."/>
            <person name="Komine S."/>
            <person name="Tomita M."/>
            <person name="Blaxter M."/>
            <person name="Arakawa K."/>
        </authorList>
    </citation>
    <scope>NUCLEOTIDE SEQUENCE [LARGE SCALE GENOMIC DNA]</scope>
    <source>
        <strain evidence="14">Z151</strain>
    </source>
</reference>
<dbReference type="Pfam" id="PF12884">
    <property type="entry name" value="TORC_N"/>
    <property type="match status" value="1"/>
</dbReference>
<dbReference type="GO" id="GO:0051289">
    <property type="term" value="P:protein homotetramerization"/>
    <property type="evidence" value="ECO:0007669"/>
    <property type="project" value="InterPro"/>
</dbReference>
<evidence type="ECO:0000256" key="3">
    <source>
        <dbReference type="ARBA" id="ARBA00007167"/>
    </source>
</evidence>
<keyword evidence="14" id="KW-1185">Reference proteome</keyword>
<feature type="compositionally biased region" description="Low complexity" evidence="10">
    <location>
        <begin position="417"/>
        <end position="432"/>
    </location>
</feature>
<dbReference type="GO" id="GO:0005634">
    <property type="term" value="C:nucleus"/>
    <property type="evidence" value="ECO:0007669"/>
    <property type="project" value="UniProtKB-SubCell"/>
</dbReference>
<feature type="compositionally biased region" description="Polar residues" evidence="10">
    <location>
        <begin position="348"/>
        <end position="369"/>
    </location>
</feature>
<feature type="compositionally biased region" description="Polar residues" evidence="10">
    <location>
        <begin position="308"/>
        <end position="318"/>
    </location>
</feature>
<dbReference type="GO" id="GO:0005737">
    <property type="term" value="C:cytoplasm"/>
    <property type="evidence" value="ECO:0007669"/>
    <property type="project" value="UniProtKB-SubCell"/>
</dbReference>
<dbReference type="InterPro" id="IPR024784">
    <property type="entry name" value="TORC_M"/>
</dbReference>
<evidence type="ECO:0000256" key="9">
    <source>
        <dbReference type="ARBA" id="ARBA00023242"/>
    </source>
</evidence>
<dbReference type="GO" id="GO:0008140">
    <property type="term" value="F:cAMP response element binding protein binding"/>
    <property type="evidence" value="ECO:0007669"/>
    <property type="project" value="InterPro"/>
</dbReference>
<evidence type="ECO:0000256" key="5">
    <source>
        <dbReference type="ARBA" id="ARBA00022553"/>
    </source>
</evidence>
<dbReference type="AlphaFoldDB" id="A0A1W0WRE8"/>
<evidence type="ECO:0000256" key="7">
    <source>
        <dbReference type="ARBA" id="ARBA00023159"/>
    </source>
</evidence>
<feature type="domain" description="Transducer of regulated CREB activity N-terminal" evidence="11">
    <location>
        <begin position="3"/>
        <end position="70"/>
    </location>
</feature>
<evidence type="ECO:0000256" key="2">
    <source>
        <dbReference type="ARBA" id="ARBA00004496"/>
    </source>
</evidence>
<feature type="compositionally biased region" description="Low complexity" evidence="10">
    <location>
        <begin position="455"/>
        <end position="472"/>
    </location>
</feature>
<evidence type="ECO:0000256" key="6">
    <source>
        <dbReference type="ARBA" id="ARBA00023015"/>
    </source>
</evidence>
<feature type="region of interest" description="Disordered" evidence="10">
    <location>
        <begin position="348"/>
        <end position="478"/>
    </location>
</feature>
<feature type="compositionally biased region" description="Low complexity" evidence="10">
    <location>
        <begin position="285"/>
        <end position="305"/>
    </location>
</feature>
<evidence type="ECO:0000259" key="11">
    <source>
        <dbReference type="Pfam" id="PF12884"/>
    </source>
</evidence>
<dbReference type="PANTHER" id="PTHR13589">
    <property type="entry name" value="CREB-REGULATED TRANSCRIPTION COACTIVATOR"/>
    <property type="match status" value="1"/>
</dbReference>
<comment type="similarity">
    <text evidence="3">Belongs to the TORC family.</text>
</comment>
<feature type="domain" description="Transducer of regulated CREB activity middle" evidence="12">
    <location>
        <begin position="191"/>
        <end position="335"/>
    </location>
</feature>
<sequence length="627" mass="69523">MSNPRKFSEKIQIQMQKQEEETRLFNETMQDAQLVKHMAGGQGGHVGLIGHPPQQQQQHHLLLQQQQQQQQQQQHMNHNAAANQMPHVSRSQHLIPSYPPYPRGGSLPNVNQMANQTVGIDLRNALDHLEILTTDPSPRSGGGGGQRRPSPTPQTHTHSGQLRHHSPKRPMEYAGVPSYLSPPESSQLTKRAHSDSALHQSANPQGLHLYHHNDIVQQIHTANFTPTRRSPVPPEKMTPDPNFAMWIDPSKMMQNQNRPKSCEIPAMSGYVDHSRQPHGQHLLLSPPSIQSSSSAPATNSSTGGSLPDLTNPSMNFPTLVSPLDPEDNAQTFLHNGSQVYMNNNQSQIRATGGSHSPSTSPQARRSSPMRNAADSQKSSGSAAQKQKQQQHHQQHQHPPQGVLYSMPEQRGPPNHVNYSPYQQQQIQNSQPQNFSTYRSNSSSPSMHEQLSLHQTNSNPSSPGSNSGITNISPAPYSQDQNYLDMHQTVQQKFEQIDIDQSGNQQQLDMNAMYDFLRNQANDMGQIPDIIFTGADDPALGLRNDYSSFFSAAGTSSSGGHPFQQHHTMNGGGDPGGYSLQESQDQHVDLMAELSKLDQYDLGMLSDETLRNIDPETEEQFRLDSNVP</sequence>
<dbReference type="PANTHER" id="PTHR13589:SF15">
    <property type="entry name" value="CREB-REGULATED TRANSCRIPTION COACTIVATOR, ISOFORM B"/>
    <property type="match status" value="1"/>
</dbReference>
<evidence type="ECO:0000313" key="14">
    <source>
        <dbReference type="Proteomes" id="UP000192578"/>
    </source>
</evidence>
<dbReference type="OrthoDB" id="8947034at2759"/>
<dbReference type="EMBL" id="MTYJ01000056">
    <property type="protein sequence ID" value="OQV17778.1"/>
    <property type="molecule type" value="Genomic_DNA"/>
</dbReference>
<accession>A0A1W0WRE8</accession>
<proteinExistence type="inferred from homology"/>
<gene>
    <name evidence="13" type="ORF">BV898_08076</name>
</gene>
<dbReference type="Proteomes" id="UP000192578">
    <property type="component" value="Unassembled WGS sequence"/>
</dbReference>
<keyword evidence="8" id="KW-0804">Transcription</keyword>
<feature type="region of interest" description="Disordered" evidence="10">
    <location>
        <begin position="254"/>
        <end position="330"/>
    </location>
</feature>
<protein>
    <recommendedName>
        <fullName evidence="15">Transducer of regulated CREB activity N-terminal domain-containing protein</fullName>
    </recommendedName>
</protein>
<evidence type="ECO:0000259" key="12">
    <source>
        <dbReference type="Pfam" id="PF12885"/>
    </source>
</evidence>
<evidence type="ECO:0000256" key="8">
    <source>
        <dbReference type="ARBA" id="ARBA00023163"/>
    </source>
</evidence>
<feature type="region of interest" description="Disordered" evidence="10">
    <location>
        <begin position="66"/>
        <end position="107"/>
    </location>
</feature>
<feature type="compositionally biased region" description="Low complexity" evidence="10">
    <location>
        <begin position="375"/>
        <end position="387"/>
    </location>
</feature>
<keyword evidence="6" id="KW-0805">Transcription regulation</keyword>
<evidence type="ECO:0000313" key="13">
    <source>
        <dbReference type="EMBL" id="OQV17778.1"/>
    </source>
</evidence>
<organism evidence="13 14">
    <name type="scientific">Hypsibius exemplaris</name>
    <name type="common">Freshwater tardigrade</name>
    <dbReference type="NCBI Taxonomy" id="2072580"/>
    <lineage>
        <taxon>Eukaryota</taxon>
        <taxon>Metazoa</taxon>
        <taxon>Ecdysozoa</taxon>
        <taxon>Tardigrada</taxon>
        <taxon>Eutardigrada</taxon>
        <taxon>Parachela</taxon>
        <taxon>Hypsibioidea</taxon>
        <taxon>Hypsibiidae</taxon>
        <taxon>Hypsibius</taxon>
    </lineage>
</organism>
<feature type="compositionally biased region" description="Low complexity" evidence="10">
    <location>
        <begin position="66"/>
        <end position="75"/>
    </location>
</feature>
<evidence type="ECO:0000256" key="10">
    <source>
        <dbReference type="SAM" id="MobiDB-lite"/>
    </source>
</evidence>
<name>A0A1W0WRE8_HYPEX</name>
<keyword evidence="9" id="KW-0539">Nucleus</keyword>
<keyword evidence="7" id="KW-0010">Activator</keyword>
<feature type="compositionally biased region" description="Polar residues" evidence="10">
    <location>
        <begin position="433"/>
        <end position="454"/>
    </location>
</feature>
<evidence type="ECO:0000256" key="1">
    <source>
        <dbReference type="ARBA" id="ARBA00004123"/>
    </source>
</evidence>
<feature type="region of interest" description="Disordered" evidence="10">
    <location>
        <begin position="132"/>
        <end position="199"/>
    </location>
</feature>
<evidence type="ECO:0008006" key="15">
    <source>
        <dbReference type="Google" id="ProtNLM"/>
    </source>
</evidence>
<dbReference type="GO" id="GO:0045944">
    <property type="term" value="P:positive regulation of transcription by RNA polymerase II"/>
    <property type="evidence" value="ECO:0007669"/>
    <property type="project" value="TreeGrafter"/>
</dbReference>
<comment type="caution">
    <text evidence="13">The sequence shown here is derived from an EMBL/GenBank/DDBJ whole genome shotgun (WGS) entry which is preliminary data.</text>
</comment>
<keyword evidence="5" id="KW-0597">Phosphoprotein</keyword>
<dbReference type="Pfam" id="PF12885">
    <property type="entry name" value="TORC_M"/>
    <property type="match status" value="1"/>
</dbReference>
<keyword evidence="4" id="KW-0963">Cytoplasm</keyword>
<dbReference type="InterPro" id="IPR024786">
    <property type="entry name" value="TORC"/>
</dbReference>